<accession>A0AAW9D756</accession>
<organism evidence="2 3">
    <name type="scientific">Burkholderia thailandensis</name>
    <dbReference type="NCBI Taxonomy" id="57975"/>
    <lineage>
        <taxon>Bacteria</taxon>
        <taxon>Pseudomonadati</taxon>
        <taxon>Pseudomonadota</taxon>
        <taxon>Betaproteobacteria</taxon>
        <taxon>Burkholderiales</taxon>
        <taxon>Burkholderiaceae</taxon>
        <taxon>Burkholderia</taxon>
        <taxon>pseudomallei group</taxon>
    </lineage>
</organism>
<protein>
    <submittedName>
        <fullName evidence="2">Uncharacterized protein</fullName>
    </submittedName>
</protein>
<dbReference type="Proteomes" id="UP001272137">
    <property type="component" value="Unassembled WGS sequence"/>
</dbReference>
<dbReference type="AlphaFoldDB" id="A0AAW9D756"/>
<proteinExistence type="predicted"/>
<name>A0AAW9D756_BURTH</name>
<reference evidence="2" key="1">
    <citation type="submission" date="2018-08" db="EMBL/GenBank/DDBJ databases">
        <title>Identification of Burkholderia cepacia strains that express a Burkholderia pseudomallei-like capsular polysaccharide.</title>
        <authorList>
            <person name="Burtnick M.N."/>
            <person name="Vongsouvath M."/>
            <person name="Newton P."/>
            <person name="Wuthiekanun V."/>
            <person name="Limmathurotsakul D."/>
            <person name="Brett P.J."/>
            <person name="Chantratita N."/>
            <person name="Dance D.A."/>
        </authorList>
    </citation>
    <scope>NUCLEOTIDE SEQUENCE</scope>
    <source>
        <strain evidence="2">SBXCC001</strain>
    </source>
</reference>
<comment type="caution">
    <text evidence="2">The sequence shown here is derived from an EMBL/GenBank/DDBJ whole genome shotgun (WGS) entry which is preliminary data.</text>
</comment>
<evidence type="ECO:0000313" key="2">
    <source>
        <dbReference type="EMBL" id="MDW9257771.1"/>
    </source>
</evidence>
<feature type="compositionally biased region" description="Basic and acidic residues" evidence="1">
    <location>
        <begin position="17"/>
        <end position="37"/>
    </location>
</feature>
<evidence type="ECO:0000256" key="1">
    <source>
        <dbReference type="SAM" id="MobiDB-lite"/>
    </source>
</evidence>
<gene>
    <name evidence="2" type="ORF">C7S16_1737</name>
</gene>
<evidence type="ECO:0000313" key="3">
    <source>
        <dbReference type="Proteomes" id="UP001272137"/>
    </source>
</evidence>
<feature type="region of interest" description="Disordered" evidence="1">
    <location>
        <begin position="1"/>
        <end position="43"/>
    </location>
</feature>
<sequence>MTSAHARREYARRRARRNDTRHDAAHARRNETEDSQHGKPFHP</sequence>
<dbReference type="EMBL" id="QXCT01000002">
    <property type="protein sequence ID" value="MDW9257771.1"/>
    <property type="molecule type" value="Genomic_DNA"/>
</dbReference>